<proteinExistence type="predicted"/>
<organism evidence="1">
    <name type="scientific">Rhizophora mucronata</name>
    <name type="common">Asiatic mangrove</name>
    <dbReference type="NCBI Taxonomy" id="61149"/>
    <lineage>
        <taxon>Eukaryota</taxon>
        <taxon>Viridiplantae</taxon>
        <taxon>Streptophyta</taxon>
        <taxon>Embryophyta</taxon>
        <taxon>Tracheophyta</taxon>
        <taxon>Spermatophyta</taxon>
        <taxon>Magnoliopsida</taxon>
        <taxon>eudicotyledons</taxon>
        <taxon>Gunneridae</taxon>
        <taxon>Pentapetalae</taxon>
        <taxon>rosids</taxon>
        <taxon>fabids</taxon>
        <taxon>Malpighiales</taxon>
        <taxon>Rhizophoraceae</taxon>
        <taxon>Rhizophora</taxon>
    </lineage>
</organism>
<evidence type="ECO:0000313" key="1">
    <source>
        <dbReference type="EMBL" id="MBX43530.1"/>
    </source>
</evidence>
<accession>A0A2P2NMA0</accession>
<protein>
    <submittedName>
        <fullName evidence="1">Uncharacterized protein</fullName>
    </submittedName>
</protein>
<dbReference type="AlphaFoldDB" id="A0A2P2NMA0"/>
<reference evidence="1" key="1">
    <citation type="submission" date="2018-02" db="EMBL/GenBank/DDBJ databases">
        <title>Rhizophora mucronata_Transcriptome.</title>
        <authorList>
            <person name="Meera S.P."/>
            <person name="Sreeshan A."/>
            <person name="Augustine A."/>
        </authorList>
    </citation>
    <scope>NUCLEOTIDE SEQUENCE</scope>
    <source>
        <tissue evidence="1">Leaf</tissue>
    </source>
</reference>
<name>A0A2P2NMA0_RHIMU</name>
<dbReference type="EMBL" id="GGEC01063046">
    <property type="protein sequence ID" value="MBX43530.1"/>
    <property type="molecule type" value="Transcribed_RNA"/>
</dbReference>
<sequence length="45" mass="5244">MQVTNLNTKIFDICGKLRTICDQSQPNQFNNHTIYPQLVVCYLPM</sequence>